<evidence type="ECO:0008006" key="3">
    <source>
        <dbReference type="Google" id="ProtNLM"/>
    </source>
</evidence>
<evidence type="ECO:0000313" key="1">
    <source>
        <dbReference type="EMBL" id="KAF9462302.1"/>
    </source>
</evidence>
<gene>
    <name evidence="1" type="ORF">BDZ94DRAFT_1261564</name>
</gene>
<protein>
    <recommendedName>
        <fullName evidence="3">F-box domain-containing protein</fullName>
    </recommendedName>
</protein>
<accession>A0A9P5Y2M7</accession>
<sequence>METRFTPLLATNYAPSKAEVDEIRKLLVDPVNQLNQFDTEINHLHRVLNELTSKRNQLHAQIISHKNLIAPLRRIPQELLQEIFIHCLPTDHNAAMSCHEPPLLLGRVCSRWRSVALSTPRLWSGIHIVIGSIPSQEGLESVDQIPDVHAAVEEWLGRSGGLPLSISLFQAPYTITNQEYVDNLISTLVQFSSRWRNMSLLLSSQPPSLLFSLSHQTFPLLERFSFHGVTADSPSPFPELAPLDIFRAPRIKSTSSHHLGTLPKNMGWSQLTFLSLESCGYGEGRLTPSKAIEILHESPGLIHCEFNFISGWNSPSSIDHEIVTMPSLVTLAIFEGTISLKPFFEHLRLPVLASLEFAATPRRHPHPDDPEEPSICTLLSRIDSLKELTLSSLNLTHTTLVNCLQRASSITRLSVLNPQPADSWPFFIATLSPFTDDVVSLLTPTEDQPPMCPLLRVLECNPCNASDTALLTLIKQRSTYASKYDIQPLERVDLEFHRQRSMDIRSKLPPKALVETAITLKYRTPPDVPRISLRAGLERPGRLQIPSNTYRHLHR</sequence>
<dbReference type="OrthoDB" id="3365698at2759"/>
<dbReference type="InterPro" id="IPR032675">
    <property type="entry name" value="LRR_dom_sf"/>
</dbReference>
<dbReference type="SUPFAM" id="SSF52047">
    <property type="entry name" value="RNI-like"/>
    <property type="match status" value="1"/>
</dbReference>
<dbReference type="Gene3D" id="1.20.1280.50">
    <property type="match status" value="1"/>
</dbReference>
<proteinExistence type="predicted"/>
<name>A0A9P5Y2M7_9AGAR</name>
<dbReference type="Gene3D" id="3.80.10.10">
    <property type="entry name" value="Ribonuclease Inhibitor"/>
    <property type="match status" value="1"/>
</dbReference>
<evidence type="ECO:0000313" key="2">
    <source>
        <dbReference type="Proteomes" id="UP000807353"/>
    </source>
</evidence>
<reference evidence="1" key="1">
    <citation type="submission" date="2020-11" db="EMBL/GenBank/DDBJ databases">
        <authorList>
            <consortium name="DOE Joint Genome Institute"/>
            <person name="Ahrendt S."/>
            <person name="Riley R."/>
            <person name="Andreopoulos W."/>
            <person name="Labutti K."/>
            <person name="Pangilinan J."/>
            <person name="Ruiz-Duenas F.J."/>
            <person name="Barrasa J.M."/>
            <person name="Sanchez-Garcia M."/>
            <person name="Camarero S."/>
            <person name="Miyauchi S."/>
            <person name="Serrano A."/>
            <person name="Linde D."/>
            <person name="Babiker R."/>
            <person name="Drula E."/>
            <person name="Ayuso-Fernandez I."/>
            <person name="Pacheco R."/>
            <person name="Padilla G."/>
            <person name="Ferreira P."/>
            <person name="Barriuso J."/>
            <person name="Kellner H."/>
            <person name="Castanera R."/>
            <person name="Alfaro M."/>
            <person name="Ramirez L."/>
            <person name="Pisabarro A.G."/>
            <person name="Kuo A."/>
            <person name="Tritt A."/>
            <person name="Lipzen A."/>
            <person name="He G."/>
            <person name="Yan M."/>
            <person name="Ng V."/>
            <person name="Cullen D."/>
            <person name="Martin F."/>
            <person name="Rosso M.-N."/>
            <person name="Henrissat B."/>
            <person name="Hibbett D."/>
            <person name="Martinez A.T."/>
            <person name="Grigoriev I.V."/>
        </authorList>
    </citation>
    <scope>NUCLEOTIDE SEQUENCE</scope>
    <source>
        <strain evidence="1">CBS 247.69</strain>
    </source>
</reference>
<dbReference type="AlphaFoldDB" id="A0A9P5Y2M7"/>
<dbReference type="EMBL" id="MU150273">
    <property type="protein sequence ID" value="KAF9462302.1"/>
    <property type="molecule type" value="Genomic_DNA"/>
</dbReference>
<dbReference type="Proteomes" id="UP000807353">
    <property type="component" value="Unassembled WGS sequence"/>
</dbReference>
<keyword evidence="2" id="KW-1185">Reference proteome</keyword>
<organism evidence="1 2">
    <name type="scientific">Collybia nuda</name>
    <dbReference type="NCBI Taxonomy" id="64659"/>
    <lineage>
        <taxon>Eukaryota</taxon>
        <taxon>Fungi</taxon>
        <taxon>Dikarya</taxon>
        <taxon>Basidiomycota</taxon>
        <taxon>Agaricomycotina</taxon>
        <taxon>Agaricomycetes</taxon>
        <taxon>Agaricomycetidae</taxon>
        <taxon>Agaricales</taxon>
        <taxon>Tricholomatineae</taxon>
        <taxon>Clitocybaceae</taxon>
        <taxon>Collybia</taxon>
    </lineage>
</organism>
<comment type="caution">
    <text evidence="1">The sequence shown here is derived from an EMBL/GenBank/DDBJ whole genome shotgun (WGS) entry which is preliminary data.</text>
</comment>